<sequence>SVGKSLAETTFAARVQLLQTFTDLQWDPQAPVVADLRQTLKHAVDRLPLDNFLVKPARKWVDRFAEEAAWKSLATEDFQALQTQIARLATIGAPADTEEARRFDYLMLQAELASLQGSAVGPFRTKIQAIASALQ</sequence>
<feature type="non-terminal residue" evidence="1">
    <location>
        <position position="1"/>
    </location>
</feature>
<gene>
    <name evidence="1" type="ORF">AB3U87_22400</name>
</gene>
<evidence type="ECO:0008006" key="3">
    <source>
        <dbReference type="Google" id="ProtNLM"/>
    </source>
</evidence>
<feature type="non-terminal residue" evidence="1">
    <location>
        <position position="135"/>
    </location>
</feature>
<dbReference type="EMBL" id="JBGCUC010000120">
    <property type="protein sequence ID" value="MFG6079013.1"/>
    <property type="molecule type" value="Genomic_DNA"/>
</dbReference>
<reference evidence="1 2" key="1">
    <citation type="submission" date="2024-07" db="EMBL/GenBank/DDBJ databases">
        <title>Novel bacterial strain Erwinia sp. OPT-41 promoting growth of various crops.</title>
        <authorList>
            <person name="Egorshina A."/>
            <person name="Lukyantsev M.A."/>
            <person name="Golubev S.N."/>
            <person name="Muratova A.Y."/>
            <person name="Bulygina E.A."/>
        </authorList>
    </citation>
    <scope>NUCLEOTIDE SEQUENCE [LARGE SCALE GENOMIC DNA]</scope>
    <source>
        <strain evidence="1 2">OPT-41</strain>
    </source>
</reference>
<protein>
    <recommendedName>
        <fullName evidence="3">ATP-dependent helicase</fullName>
    </recommendedName>
</protein>
<organism evidence="1 2">
    <name type="scientific">Erwinia plantamica</name>
    <dbReference type="NCBI Taxonomy" id="3237104"/>
    <lineage>
        <taxon>Bacteria</taxon>
        <taxon>Pseudomonadati</taxon>
        <taxon>Pseudomonadota</taxon>
        <taxon>Gammaproteobacteria</taxon>
        <taxon>Enterobacterales</taxon>
        <taxon>Erwiniaceae</taxon>
        <taxon>Erwinia</taxon>
    </lineage>
</organism>
<accession>A0ABW7CW16</accession>
<evidence type="ECO:0000313" key="2">
    <source>
        <dbReference type="Proteomes" id="UP001605250"/>
    </source>
</evidence>
<keyword evidence="2" id="KW-1185">Reference proteome</keyword>
<comment type="caution">
    <text evidence="1">The sequence shown here is derived from an EMBL/GenBank/DDBJ whole genome shotgun (WGS) entry which is preliminary data.</text>
</comment>
<dbReference type="RefSeq" id="WP_394150633.1">
    <property type="nucleotide sequence ID" value="NZ_JBGCUC010000120.1"/>
</dbReference>
<proteinExistence type="predicted"/>
<dbReference type="Proteomes" id="UP001605250">
    <property type="component" value="Unassembled WGS sequence"/>
</dbReference>
<name>A0ABW7CW16_9GAMM</name>
<evidence type="ECO:0000313" key="1">
    <source>
        <dbReference type="EMBL" id="MFG6079013.1"/>
    </source>
</evidence>